<dbReference type="InterPro" id="IPR037150">
    <property type="entry name" value="H-NS_C_dom_sf"/>
</dbReference>
<dbReference type="PANTHER" id="PTHR38097:SF2">
    <property type="entry name" value="DNA-BINDING PROTEIN STPA"/>
    <property type="match status" value="1"/>
</dbReference>
<evidence type="ECO:0000256" key="2">
    <source>
        <dbReference type="ARBA" id="ARBA00010610"/>
    </source>
</evidence>
<dbReference type="InterPro" id="IPR027444">
    <property type="entry name" value="H-NS_C_dom"/>
</dbReference>
<accession>A0A7Y9ULY9</accession>
<comment type="similarity">
    <text evidence="2">Belongs to the histone-like protein H-NS family.</text>
</comment>
<keyword evidence="8" id="KW-1185">Reference proteome</keyword>
<proteinExistence type="inferred from homology"/>
<dbReference type="GO" id="GO:0003677">
    <property type="term" value="F:DNA binding"/>
    <property type="evidence" value="ECO:0007669"/>
    <property type="project" value="UniProtKB-KW"/>
</dbReference>
<evidence type="ECO:0000256" key="4">
    <source>
        <dbReference type="ARBA" id="ARBA00023125"/>
    </source>
</evidence>
<gene>
    <name evidence="7" type="ORF">BDD16_004281</name>
</gene>
<protein>
    <submittedName>
        <fullName evidence="7">DNA-binding protein H-NS</fullName>
    </submittedName>
</protein>
<evidence type="ECO:0000256" key="3">
    <source>
        <dbReference type="ARBA" id="ARBA00022490"/>
    </source>
</evidence>
<dbReference type="RefSeq" id="WP_179635834.1">
    <property type="nucleotide sequence ID" value="NZ_CAXYYM010000032.1"/>
</dbReference>
<dbReference type="GO" id="GO:0009295">
    <property type="term" value="C:nucleoid"/>
    <property type="evidence" value="ECO:0007669"/>
    <property type="project" value="UniProtKB-SubCell"/>
</dbReference>
<evidence type="ECO:0000256" key="5">
    <source>
        <dbReference type="SAM" id="MobiDB-lite"/>
    </source>
</evidence>
<feature type="region of interest" description="Disordered" evidence="5">
    <location>
        <begin position="60"/>
        <end position="83"/>
    </location>
</feature>
<keyword evidence="3" id="KW-0963">Cytoplasm</keyword>
<dbReference type="SMART" id="SM00528">
    <property type="entry name" value="HNS"/>
    <property type="match status" value="1"/>
</dbReference>
<dbReference type="Proteomes" id="UP000518288">
    <property type="component" value="Unassembled WGS sequence"/>
</dbReference>
<comment type="subcellular location">
    <subcellularLocation>
        <location evidence="1">Cytoplasm</location>
        <location evidence="1">Nucleoid</location>
    </subcellularLocation>
</comment>
<dbReference type="Pfam" id="PF00816">
    <property type="entry name" value="Histone_HNS"/>
    <property type="match status" value="1"/>
</dbReference>
<sequence length="114" mass="12431">MTTLQELIAQKDALLRQQQEIAKSIAEFQSAQRAGVINEIKTLMAQHGITAADLTVTGRKAANPDKEPSKVAAKYRDPSTGSTWTGRGLKPRWLVAALESGRTQDEFLIEAPAQ</sequence>
<evidence type="ECO:0000259" key="6">
    <source>
        <dbReference type="SMART" id="SM00528"/>
    </source>
</evidence>
<dbReference type="PANTHER" id="PTHR38097">
    <property type="match status" value="1"/>
</dbReference>
<evidence type="ECO:0000256" key="1">
    <source>
        <dbReference type="ARBA" id="ARBA00004453"/>
    </source>
</evidence>
<reference evidence="7 8" key="1">
    <citation type="submission" date="2020-07" db="EMBL/GenBank/DDBJ databases">
        <title>Genomic Encyclopedia of Archaeal and Bacterial Type Strains, Phase II (KMG-II): from individual species to whole genera.</title>
        <authorList>
            <person name="Goeker M."/>
        </authorList>
    </citation>
    <scope>NUCLEOTIDE SEQUENCE [LARGE SCALE GENOMIC DNA]</scope>
    <source>
        <strain evidence="7 8">DSM 21226</strain>
    </source>
</reference>
<organism evidence="7 8">
    <name type="scientific">Sphaerotilus montanus</name>
    <dbReference type="NCBI Taxonomy" id="522889"/>
    <lineage>
        <taxon>Bacteria</taxon>
        <taxon>Pseudomonadati</taxon>
        <taxon>Pseudomonadota</taxon>
        <taxon>Betaproteobacteria</taxon>
        <taxon>Burkholderiales</taxon>
        <taxon>Sphaerotilaceae</taxon>
        <taxon>Sphaerotilus</taxon>
    </lineage>
</organism>
<name>A0A7Y9ULY9_9BURK</name>
<dbReference type="EMBL" id="JACCFH010000001">
    <property type="protein sequence ID" value="NYG35295.1"/>
    <property type="molecule type" value="Genomic_DNA"/>
</dbReference>
<dbReference type="AlphaFoldDB" id="A0A7Y9ULY9"/>
<dbReference type="Gene3D" id="4.10.430.10">
    <property type="entry name" value="Histone-like protein H-NS, C-terminal domain"/>
    <property type="match status" value="1"/>
</dbReference>
<evidence type="ECO:0000313" key="7">
    <source>
        <dbReference type="EMBL" id="NYG35295.1"/>
    </source>
</evidence>
<feature type="compositionally biased region" description="Basic and acidic residues" evidence="5">
    <location>
        <begin position="62"/>
        <end position="77"/>
    </location>
</feature>
<feature type="domain" description="DNA-binding protein H-NS-like C-terminal" evidence="6">
    <location>
        <begin position="65"/>
        <end position="109"/>
    </location>
</feature>
<evidence type="ECO:0000313" key="8">
    <source>
        <dbReference type="Proteomes" id="UP000518288"/>
    </source>
</evidence>
<dbReference type="SUPFAM" id="SSF81273">
    <property type="entry name" value="H-NS histone-like proteins"/>
    <property type="match status" value="1"/>
</dbReference>
<keyword evidence="4 7" id="KW-0238">DNA-binding</keyword>
<comment type="caution">
    <text evidence="7">The sequence shown here is derived from an EMBL/GenBank/DDBJ whole genome shotgun (WGS) entry which is preliminary data.</text>
</comment>